<dbReference type="EMBL" id="CP015961">
    <property type="protein sequence ID" value="ANI92944.1"/>
    <property type="molecule type" value="Genomic_DNA"/>
</dbReference>
<dbReference type="OrthoDB" id="511178at2"/>
<accession>A0A173LMQ1</accession>
<reference evidence="1 2" key="1">
    <citation type="submission" date="2016-06" db="EMBL/GenBank/DDBJ databases">
        <title>Complete genome sequence of a saline-alkali tolerant type strain Dietzia timorensis ID05-A0528T.</title>
        <authorList>
            <person name="Wu X."/>
        </authorList>
    </citation>
    <scope>NUCLEOTIDE SEQUENCE [LARGE SCALE GENOMIC DNA]</scope>
    <source>
        <strain evidence="1 2">ID05-A0528</strain>
    </source>
</reference>
<name>A0A173LMQ1_9ACTN</name>
<dbReference type="STRING" id="499555.BJL86_2178"/>
<protein>
    <recommendedName>
        <fullName evidence="3">Antitoxin Xre/MbcA/ParS-like toxin-binding domain-containing protein</fullName>
    </recommendedName>
</protein>
<proteinExistence type="predicted"/>
<dbReference type="RefSeq" id="WP_067476787.1">
    <property type="nucleotide sequence ID" value="NZ_CP015961.1"/>
</dbReference>
<keyword evidence="2" id="KW-1185">Reference proteome</keyword>
<dbReference type="KEGG" id="dtm:BJL86_2178"/>
<evidence type="ECO:0000313" key="1">
    <source>
        <dbReference type="EMBL" id="ANI92944.1"/>
    </source>
</evidence>
<organism evidence="1 2">
    <name type="scientific">Dietzia timorensis</name>
    <dbReference type="NCBI Taxonomy" id="499555"/>
    <lineage>
        <taxon>Bacteria</taxon>
        <taxon>Bacillati</taxon>
        <taxon>Actinomycetota</taxon>
        <taxon>Actinomycetes</taxon>
        <taxon>Mycobacteriales</taxon>
        <taxon>Dietziaceae</taxon>
        <taxon>Dietzia</taxon>
    </lineage>
</organism>
<dbReference type="Proteomes" id="UP000186104">
    <property type="component" value="Chromosome"/>
</dbReference>
<sequence>MSTSKTESTQLLKELQEALSTDTSGQGSKASRWSVKRDARQQIVLEQSADSSSKKSTNKRLYLYDEPPENQVAKVERNEGAGASLLGMLSKFGLSSYVDDIVLELERSFRESQAGTFEPVAETMVDYLVRSVESVPPVYEGWEVAGPKERRKILAEASRHSQKDRAESAAGQTMSLFSSTLSQTEAAELLGVNKSNVSRQGQAEKLYVVDFGRSKRYPKWQFSANSALPQLQPVVHALNDAGFDALSVERFMNTSRDELEGLSPREHLLSGGTPNTVLALIEGWIYR</sequence>
<evidence type="ECO:0008006" key="3">
    <source>
        <dbReference type="Google" id="ProtNLM"/>
    </source>
</evidence>
<gene>
    <name evidence="1" type="ORF">BJL86_2178</name>
</gene>
<dbReference type="AlphaFoldDB" id="A0A173LMQ1"/>
<evidence type="ECO:0000313" key="2">
    <source>
        <dbReference type="Proteomes" id="UP000186104"/>
    </source>
</evidence>